<protein>
    <recommendedName>
        <fullName evidence="3">SAP domain-containing protein</fullName>
    </recommendedName>
</protein>
<sequence length="236" mass="26249">MLFIMVDLMLQKSLSNQEFFLLTIENFLKLPLEQCYSSYVGWLLIQYCDKLAYFRIKELKDVLTQLGLSKQGKKQYFISASPLPFLACLAFSPFLGLHFCSMDCTLYAFFLVEVRGRVARAVVEWGWVPVEVAEVVDCGYYWMIAGGGNGAGCRIRMVHGGEWCGVGFGGGGSGSRDLVDRILAILSDEQEYPVKAVVAGTSSISRQSWLHFDMSNLEASKGQKVVAGFETVKSRA</sequence>
<dbReference type="SUPFAM" id="SSF68906">
    <property type="entry name" value="SAP domain"/>
    <property type="match status" value="1"/>
</dbReference>
<dbReference type="InterPro" id="IPR036361">
    <property type="entry name" value="SAP_dom_sf"/>
</dbReference>
<organism evidence="1 2">
    <name type="scientific">Vitis vinifera</name>
    <name type="common">Grape</name>
    <dbReference type="NCBI Taxonomy" id="29760"/>
    <lineage>
        <taxon>Eukaryota</taxon>
        <taxon>Viridiplantae</taxon>
        <taxon>Streptophyta</taxon>
        <taxon>Embryophyta</taxon>
        <taxon>Tracheophyta</taxon>
        <taxon>Spermatophyta</taxon>
        <taxon>Magnoliopsida</taxon>
        <taxon>eudicotyledons</taxon>
        <taxon>Gunneridae</taxon>
        <taxon>Pentapetalae</taxon>
        <taxon>rosids</taxon>
        <taxon>Vitales</taxon>
        <taxon>Vitaceae</taxon>
        <taxon>Viteae</taxon>
        <taxon>Vitis</taxon>
    </lineage>
</organism>
<dbReference type="EMBL" id="QGNW01000102">
    <property type="protein sequence ID" value="RVW97220.1"/>
    <property type="molecule type" value="Genomic_DNA"/>
</dbReference>
<evidence type="ECO:0000313" key="2">
    <source>
        <dbReference type="Proteomes" id="UP000288805"/>
    </source>
</evidence>
<name>A0A438IKI1_VITVI</name>
<evidence type="ECO:0000313" key="1">
    <source>
        <dbReference type="EMBL" id="RVW97220.1"/>
    </source>
</evidence>
<gene>
    <name evidence="1" type="ORF">CK203_026002</name>
</gene>
<proteinExistence type="predicted"/>
<accession>A0A438IKI1</accession>
<dbReference type="AlphaFoldDB" id="A0A438IKI1"/>
<comment type="caution">
    <text evidence="1">The sequence shown here is derived from an EMBL/GenBank/DDBJ whole genome shotgun (WGS) entry which is preliminary data.</text>
</comment>
<reference evidence="1 2" key="1">
    <citation type="journal article" date="2018" name="PLoS Genet.">
        <title>Population sequencing reveals clonal diversity and ancestral inbreeding in the grapevine cultivar Chardonnay.</title>
        <authorList>
            <person name="Roach M.J."/>
            <person name="Johnson D.L."/>
            <person name="Bohlmann J."/>
            <person name="van Vuuren H.J."/>
            <person name="Jones S.J."/>
            <person name="Pretorius I.S."/>
            <person name="Schmidt S.A."/>
            <person name="Borneman A.R."/>
        </authorList>
    </citation>
    <scope>NUCLEOTIDE SEQUENCE [LARGE SCALE GENOMIC DNA]</scope>
    <source>
        <strain evidence="2">cv. Chardonnay</strain>
        <tissue evidence="1">Leaf</tissue>
    </source>
</reference>
<evidence type="ECO:0008006" key="3">
    <source>
        <dbReference type="Google" id="ProtNLM"/>
    </source>
</evidence>
<dbReference type="Proteomes" id="UP000288805">
    <property type="component" value="Unassembled WGS sequence"/>
</dbReference>